<dbReference type="EMBL" id="JARIHO010000001">
    <property type="protein sequence ID" value="KAJ7369128.1"/>
    <property type="molecule type" value="Genomic_DNA"/>
</dbReference>
<dbReference type="Proteomes" id="UP001218218">
    <property type="component" value="Unassembled WGS sequence"/>
</dbReference>
<comment type="caution">
    <text evidence="2">The sequence shown here is derived from an EMBL/GenBank/DDBJ whole genome shotgun (WGS) entry which is preliminary data.</text>
</comment>
<protein>
    <submittedName>
        <fullName evidence="2">Uncharacterized protein</fullName>
    </submittedName>
</protein>
<dbReference type="AlphaFoldDB" id="A0AAD7F726"/>
<reference evidence="2" key="1">
    <citation type="submission" date="2023-03" db="EMBL/GenBank/DDBJ databases">
        <title>Massive genome expansion in bonnet fungi (Mycena s.s.) driven by repeated elements and novel gene families across ecological guilds.</title>
        <authorList>
            <consortium name="Lawrence Berkeley National Laboratory"/>
            <person name="Harder C.B."/>
            <person name="Miyauchi S."/>
            <person name="Viragh M."/>
            <person name="Kuo A."/>
            <person name="Thoen E."/>
            <person name="Andreopoulos B."/>
            <person name="Lu D."/>
            <person name="Skrede I."/>
            <person name="Drula E."/>
            <person name="Henrissat B."/>
            <person name="Morin E."/>
            <person name="Kohler A."/>
            <person name="Barry K."/>
            <person name="LaButti K."/>
            <person name="Morin E."/>
            <person name="Salamov A."/>
            <person name="Lipzen A."/>
            <person name="Mereny Z."/>
            <person name="Hegedus B."/>
            <person name="Baldrian P."/>
            <person name="Stursova M."/>
            <person name="Weitz H."/>
            <person name="Taylor A."/>
            <person name="Grigoriev I.V."/>
            <person name="Nagy L.G."/>
            <person name="Martin F."/>
            <person name="Kauserud H."/>
        </authorList>
    </citation>
    <scope>NUCLEOTIDE SEQUENCE</scope>
    <source>
        <strain evidence="2">CBHHK002</strain>
    </source>
</reference>
<organism evidence="2 3">
    <name type="scientific">Mycena albidolilacea</name>
    <dbReference type="NCBI Taxonomy" id="1033008"/>
    <lineage>
        <taxon>Eukaryota</taxon>
        <taxon>Fungi</taxon>
        <taxon>Dikarya</taxon>
        <taxon>Basidiomycota</taxon>
        <taxon>Agaricomycotina</taxon>
        <taxon>Agaricomycetes</taxon>
        <taxon>Agaricomycetidae</taxon>
        <taxon>Agaricales</taxon>
        <taxon>Marasmiineae</taxon>
        <taxon>Mycenaceae</taxon>
        <taxon>Mycena</taxon>
    </lineage>
</organism>
<evidence type="ECO:0000313" key="3">
    <source>
        <dbReference type="Proteomes" id="UP001218218"/>
    </source>
</evidence>
<sequence>MLEAPETILLPTQSTLYKYSLCRRRFLLSSRLGEYSAVQYWRRRERRRRLFANNKGYYHPQGNIYYIENDRSYADHKQDHSTSCEMSNTVGTTTPHTTAPISVPSPSSGSKNVVIDVTTSSDISWDGDCVASSNAQYMGTFDGEETNYGDPNSSNSTSTSGNCTFGWSGTNLSTGPHLLGIMIFGASSSDTKRDFESPWSVEVQNLVATQPDSSVGSDGSGGAVPKSASTSFAPRAWFSFLTILVAILFH</sequence>
<evidence type="ECO:0000256" key="1">
    <source>
        <dbReference type="SAM" id="MobiDB-lite"/>
    </source>
</evidence>
<evidence type="ECO:0000313" key="2">
    <source>
        <dbReference type="EMBL" id="KAJ7369128.1"/>
    </source>
</evidence>
<feature type="region of interest" description="Disordered" evidence="1">
    <location>
        <begin position="210"/>
        <end position="229"/>
    </location>
</feature>
<name>A0AAD7F726_9AGAR</name>
<proteinExistence type="predicted"/>
<keyword evidence="3" id="KW-1185">Reference proteome</keyword>
<accession>A0AAD7F726</accession>
<gene>
    <name evidence="2" type="ORF">DFH08DRAFT_796921</name>
</gene>